<dbReference type="Proteomes" id="UP000184139">
    <property type="component" value="Unassembled WGS sequence"/>
</dbReference>
<feature type="binding site" evidence="12">
    <location>
        <position position="54"/>
    </location>
    <ligand>
        <name>FAD</name>
        <dbReference type="ChEBI" id="CHEBI:57692"/>
    </ligand>
</feature>
<dbReference type="InterPro" id="IPR012999">
    <property type="entry name" value="Pyr_OxRdtase_I_AS"/>
</dbReference>
<dbReference type="Gene3D" id="3.50.50.60">
    <property type="entry name" value="FAD/NAD(P)-binding domain"/>
    <property type="match status" value="2"/>
</dbReference>
<keyword evidence="12" id="KW-0547">Nucleotide-binding</keyword>
<keyword evidence="7 12" id="KW-0520">NAD</keyword>
<dbReference type="STRING" id="1121409.SAMN02745124_01942"/>
<evidence type="ECO:0000256" key="9">
    <source>
        <dbReference type="ARBA" id="ARBA00023284"/>
    </source>
</evidence>
<dbReference type="PIRSF" id="PIRSF000350">
    <property type="entry name" value="Mercury_reductase_MerA"/>
    <property type="match status" value="1"/>
</dbReference>
<feature type="binding site" evidence="12">
    <location>
        <begin position="145"/>
        <end position="147"/>
    </location>
    <ligand>
        <name>FAD</name>
        <dbReference type="ChEBI" id="CHEBI:57692"/>
    </ligand>
</feature>
<dbReference type="PRINTS" id="PR00411">
    <property type="entry name" value="PNDRDTASEI"/>
</dbReference>
<evidence type="ECO:0000256" key="4">
    <source>
        <dbReference type="ARBA" id="ARBA00022630"/>
    </source>
</evidence>
<accession>A0A1M5VVW8</accession>
<organism evidence="17 18">
    <name type="scientific">Desulfofustis glycolicus DSM 9705</name>
    <dbReference type="NCBI Taxonomy" id="1121409"/>
    <lineage>
        <taxon>Bacteria</taxon>
        <taxon>Pseudomonadati</taxon>
        <taxon>Thermodesulfobacteriota</taxon>
        <taxon>Desulfobulbia</taxon>
        <taxon>Desulfobulbales</taxon>
        <taxon>Desulfocapsaceae</taxon>
        <taxon>Desulfofustis</taxon>
    </lineage>
</organism>
<dbReference type="PRINTS" id="PR00368">
    <property type="entry name" value="FADPNR"/>
</dbReference>
<dbReference type="NCBIfam" id="TIGR01350">
    <property type="entry name" value="lipoamide_DH"/>
    <property type="match status" value="1"/>
</dbReference>
<dbReference type="PANTHER" id="PTHR22912">
    <property type="entry name" value="DISULFIDE OXIDOREDUCTASE"/>
    <property type="match status" value="1"/>
</dbReference>
<dbReference type="InterPro" id="IPR036188">
    <property type="entry name" value="FAD/NAD-bd_sf"/>
</dbReference>
<evidence type="ECO:0000256" key="3">
    <source>
        <dbReference type="ARBA" id="ARBA00016961"/>
    </source>
</evidence>
<keyword evidence="18" id="KW-1185">Reference proteome</keyword>
<evidence type="ECO:0000259" key="16">
    <source>
        <dbReference type="Pfam" id="PF07992"/>
    </source>
</evidence>
<gene>
    <name evidence="17" type="ORF">SAMN02745124_01942</name>
</gene>
<evidence type="ECO:0000256" key="14">
    <source>
        <dbReference type="RuleBase" id="RU003692"/>
    </source>
</evidence>
<name>A0A1M5VVW8_9BACT</name>
<dbReference type="OrthoDB" id="9786429at2"/>
<evidence type="ECO:0000256" key="5">
    <source>
        <dbReference type="ARBA" id="ARBA00022827"/>
    </source>
</evidence>
<evidence type="ECO:0000256" key="7">
    <source>
        <dbReference type="ARBA" id="ARBA00023027"/>
    </source>
</evidence>
<evidence type="ECO:0000256" key="1">
    <source>
        <dbReference type="ARBA" id="ARBA00007532"/>
    </source>
</evidence>
<evidence type="ECO:0000256" key="6">
    <source>
        <dbReference type="ARBA" id="ARBA00023002"/>
    </source>
</evidence>
<dbReference type="GO" id="GO:0006103">
    <property type="term" value="P:2-oxoglutarate metabolic process"/>
    <property type="evidence" value="ECO:0007669"/>
    <property type="project" value="TreeGrafter"/>
</dbReference>
<comment type="miscellaneous">
    <text evidence="14">The active site is a redox-active disulfide bond.</text>
</comment>
<keyword evidence="8" id="KW-1015">Disulfide bond</keyword>
<evidence type="ECO:0000256" key="12">
    <source>
        <dbReference type="PIRSR" id="PIRSR000350-3"/>
    </source>
</evidence>
<feature type="binding site" evidence="12">
    <location>
        <position position="117"/>
    </location>
    <ligand>
        <name>FAD</name>
        <dbReference type="ChEBI" id="CHEBI:57692"/>
    </ligand>
</feature>
<dbReference type="Pfam" id="PF07992">
    <property type="entry name" value="Pyr_redox_2"/>
    <property type="match status" value="1"/>
</dbReference>
<feature type="active site" description="Proton acceptor" evidence="11">
    <location>
        <position position="444"/>
    </location>
</feature>
<keyword evidence="4 14" id="KW-0285">Flavoprotein</keyword>
<dbReference type="EC" id="1.8.1.4" evidence="2 14"/>
<feature type="binding site" evidence="12">
    <location>
        <begin position="181"/>
        <end position="188"/>
    </location>
    <ligand>
        <name>NAD(+)</name>
        <dbReference type="ChEBI" id="CHEBI:57540"/>
    </ligand>
</feature>
<dbReference type="SUPFAM" id="SSF55424">
    <property type="entry name" value="FAD/NAD-linked reductases, dimerisation (C-terminal) domain"/>
    <property type="match status" value="1"/>
</dbReference>
<feature type="domain" description="Pyridine nucleotide-disulphide oxidoreductase dimerisation" evidence="15">
    <location>
        <begin position="346"/>
        <end position="452"/>
    </location>
</feature>
<keyword evidence="5 12" id="KW-0274">FAD</keyword>
<protein>
    <recommendedName>
        <fullName evidence="3 14">Dihydrolipoyl dehydrogenase</fullName>
        <ecNumber evidence="2 14">1.8.1.4</ecNumber>
    </recommendedName>
</protein>
<evidence type="ECO:0000313" key="17">
    <source>
        <dbReference type="EMBL" id="SHH79093.1"/>
    </source>
</evidence>
<dbReference type="AlphaFoldDB" id="A0A1M5VVW8"/>
<feature type="binding site" evidence="12">
    <location>
        <position position="271"/>
    </location>
    <ligand>
        <name>NAD(+)</name>
        <dbReference type="ChEBI" id="CHEBI:57540"/>
    </ligand>
</feature>
<feature type="disulfide bond" description="Redox-active" evidence="13">
    <location>
        <begin position="45"/>
        <end position="50"/>
    </location>
</feature>
<evidence type="ECO:0000256" key="13">
    <source>
        <dbReference type="PIRSR" id="PIRSR000350-4"/>
    </source>
</evidence>
<dbReference type="InterPro" id="IPR004099">
    <property type="entry name" value="Pyr_nucl-diS_OxRdtase_dimer"/>
</dbReference>
<evidence type="ECO:0000313" key="18">
    <source>
        <dbReference type="Proteomes" id="UP000184139"/>
    </source>
</evidence>
<dbReference type="InterPro" id="IPR001100">
    <property type="entry name" value="Pyr_nuc-diS_OxRdtase"/>
</dbReference>
<dbReference type="EMBL" id="FQXS01000009">
    <property type="protein sequence ID" value="SHH79093.1"/>
    <property type="molecule type" value="Genomic_DNA"/>
</dbReference>
<keyword evidence="6 14" id="KW-0560">Oxidoreductase</keyword>
<dbReference type="GO" id="GO:0050660">
    <property type="term" value="F:flavin adenine dinucleotide binding"/>
    <property type="evidence" value="ECO:0007669"/>
    <property type="project" value="InterPro"/>
</dbReference>
<dbReference type="InterPro" id="IPR016156">
    <property type="entry name" value="FAD/NAD-linked_Rdtase_dimer_sf"/>
</dbReference>
<dbReference type="RefSeq" id="WP_073375573.1">
    <property type="nucleotide sequence ID" value="NZ_FQXS01000009.1"/>
</dbReference>
<keyword evidence="9 14" id="KW-0676">Redox-active center</keyword>
<evidence type="ECO:0000256" key="10">
    <source>
        <dbReference type="ARBA" id="ARBA00049187"/>
    </source>
</evidence>
<dbReference type="InterPro" id="IPR023753">
    <property type="entry name" value="FAD/NAD-binding_dom"/>
</dbReference>
<dbReference type="PANTHER" id="PTHR22912:SF160">
    <property type="entry name" value="DIHYDROLIPOYL DEHYDROGENASE"/>
    <property type="match status" value="1"/>
</dbReference>
<feature type="domain" description="FAD/NAD(P)-binding" evidence="16">
    <location>
        <begin position="8"/>
        <end position="327"/>
    </location>
</feature>
<comment type="similarity">
    <text evidence="1 14">Belongs to the class-I pyridine nucleotide-disulfide oxidoreductase family.</text>
</comment>
<dbReference type="InterPro" id="IPR050151">
    <property type="entry name" value="Class-I_Pyr_Nuc-Dis_Oxidored"/>
</dbReference>
<evidence type="ECO:0000256" key="11">
    <source>
        <dbReference type="PIRSR" id="PIRSR000350-2"/>
    </source>
</evidence>
<sequence>MANTLSVDVAVLGAGPGGYTAAFRAADLGLSVCLIERQQLLGGVCLNVGCIPSKTLLHAASIIEEAREIKDFGITFAEPQVDLAALRAKKESVIGQLTKGLDGLCTARGVTRLTGNGHFVDSSSLSVVSGEDETTVSFGQAIIATGSQPVRLPFAPDDPRIWDSTAALALDAVPNRLLIIGGGIIGLEMAQIYHALGTEITIIEMLDQLIPPADKDLVQPLFLKLKKRYRIHTKTSVTAIEANKGEISVRWNGEDEKEQSTACDAVLVAVGRRPNSGDLGLEQIGVTLSERGFITVNEQMQTSVPTIYAIGDVVGEPMLAHKATHQAKVAAEVIAGRNVAFSPLTIPSVAYTSPEVAWMGVTEKQAKEEGLDYDKGKFSWGASGRALSAGAATGASKVLFETGGGRIIGAGICGANAGELIHEAVLALEMGADAEDISKTVHAHPTLAETFAFAAEMVDGSITDALPPKKKG</sequence>
<proteinExistence type="inferred from homology"/>
<comment type="catalytic activity">
    <reaction evidence="10 14">
        <text>N(6)-[(R)-dihydrolipoyl]-L-lysyl-[protein] + NAD(+) = N(6)-[(R)-lipoyl]-L-lysyl-[protein] + NADH + H(+)</text>
        <dbReference type="Rhea" id="RHEA:15045"/>
        <dbReference type="Rhea" id="RHEA-COMP:10474"/>
        <dbReference type="Rhea" id="RHEA-COMP:10475"/>
        <dbReference type="ChEBI" id="CHEBI:15378"/>
        <dbReference type="ChEBI" id="CHEBI:57540"/>
        <dbReference type="ChEBI" id="CHEBI:57945"/>
        <dbReference type="ChEBI" id="CHEBI:83099"/>
        <dbReference type="ChEBI" id="CHEBI:83100"/>
        <dbReference type="EC" id="1.8.1.4"/>
    </reaction>
</comment>
<reference evidence="17 18" key="1">
    <citation type="submission" date="2016-11" db="EMBL/GenBank/DDBJ databases">
        <authorList>
            <person name="Jaros S."/>
            <person name="Januszkiewicz K."/>
            <person name="Wedrychowicz H."/>
        </authorList>
    </citation>
    <scope>NUCLEOTIDE SEQUENCE [LARGE SCALE GENOMIC DNA]</scope>
    <source>
        <strain evidence="17 18">DSM 9705</strain>
    </source>
</reference>
<feature type="binding site" evidence="12">
    <location>
        <begin position="318"/>
        <end position="321"/>
    </location>
    <ligand>
        <name>FAD</name>
        <dbReference type="ChEBI" id="CHEBI:57692"/>
    </ligand>
</feature>
<feature type="binding site" evidence="12">
    <location>
        <position position="312"/>
    </location>
    <ligand>
        <name>FAD</name>
        <dbReference type="ChEBI" id="CHEBI:57692"/>
    </ligand>
</feature>
<dbReference type="SUPFAM" id="SSF51905">
    <property type="entry name" value="FAD/NAD(P)-binding domain"/>
    <property type="match status" value="1"/>
</dbReference>
<evidence type="ECO:0000259" key="15">
    <source>
        <dbReference type="Pfam" id="PF02852"/>
    </source>
</evidence>
<dbReference type="Pfam" id="PF02852">
    <property type="entry name" value="Pyr_redox_dim"/>
    <property type="match status" value="1"/>
</dbReference>
<evidence type="ECO:0000256" key="2">
    <source>
        <dbReference type="ARBA" id="ARBA00012608"/>
    </source>
</evidence>
<dbReference type="PROSITE" id="PS00076">
    <property type="entry name" value="PYRIDINE_REDOX_1"/>
    <property type="match status" value="1"/>
</dbReference>
<comment type="cofactor">
    <cofactor evidence="12 14">
        <name>FAD</name>
        <dbReference type="ChEBI" id="CHEBI:57692"/>
    </cofactor>
    <text evidence="12 14">Binds 1 FAD per subunit.</text>
</comment>
<dbReference type="Gene3D" id="3.30.390.30">
    <property type="match status" value="1"/>
</dbReference>
<evidence type="ECO:0000256" key="8">
    <source>
        <dbReference type="ARBA" id="ARBA00023157"/>
    </source>
</evidence>
<feature type="binding site" evidence="12">
    <location>
        <position position="204"/>
    </location>
    <ligand>
        <name>NAD(+)</name>
        <dbReference type="ChEBI" id="CHEBI:57540"/>
    </ligand>
</feature>
<dbReference type="GO" id="GO:0004148">
    <property type="term" value="F:dihydrolipoyl dehydrogenase (NADH) activity"/>
    <property type="evidence" value="ECO:0007669"/>
    <property type="project" value="UniProtKB-EC"/>
</dbReference>
<dbReference type="FunFam" id="3.30.390.30:FF:000001">
    <property type="entry name" value="Dihydrolipoyl dehydrogenase"/>
    <property type="match status" value="1"/>
</dbReference>
<dbReference type="InterPro" id="IPR006258">
    <property type="entry name" value="Lipoamide_DH"/>
</dbReference>